<dbReference type="GO" id="GO:0000712">
    <property type="term" value="P:resolution of meiotic recombination intermediates"/>
    <property type="evidence" value="ECO:0007669"/>
    <property type="project" value="TreeGrafter"/>
</dbReference>
<accession>A0A9W8MLH7</accession>
<keyword evidence="3" id="KW-0347">Helicase</keyword>
<keyword evidence="2" id="KW-0378">Hydrolase</keyword>
<dbReference type="InterPro" id="IPR027417">
    <property type="entry name" value="P-loop_NTPase"/>
</dbReference>
<proteinExistence type="predicted"/>
<dbReference type="InterPro" id="IPR050474">
    <property type="entry name" value="Hel308_SKI2-like"/>
</dbReference>
<protein>
    <recommendedName>
        <fullName evidence="5">DEAD/DEAH-box helicase domain-containing protein</fullName>
    </recommendedName>
</protein>
<dbReference type="GO" id="GO:0016787">
    <property type="term" value="F:hydrolase activity"/>
    <property type="evidence" value="ECO:0007669"/>
    <property type="project" value="UniProtKB-KW"/>
</dbReference>
<dbReference type="GO" id="GO:0003676">
    <property type="term" value="F:nucleic acid binding"/>
    <property type="evidence" value="ECO:0007669"/>
    <property type="project" value="InterPro"/>
</dbReference>
<evidence type="ECO:0000256" key="3">
    <source>
        <dbReference type="ARBA" id="ARBA00022806"/>
    </source>
</evidence>
<organism evidence="6 7">
    <name type="scientific">Candolleomyces eurysporus</name>
    <dbReference type="NCBI Taxonomy" id="2828524"/>
    <lineage>
        <taxon>Eukaryota</taxon>
        <taxon>Fungi</taxon>
        <taxon>Dikarya</taxon>
        <taxon>Basidiomycota</taxon>
        <taxon>Agaricomycotina</taxon>
        <taxon>Agaricomycetes</taxon>
        <taxon>Agaricomycetidae</taxon>
        <taxon>Agaricales</taxon>
        <taxon>Agaricineae</taxon>
        <taxon>Psathyrellaceae</taxon>
        <taxon>Candolleomyces</taxon>
    </lineage>
</organism>
<reference evidence="6" key="1">
    <citation type="submission" date="2022-06" db="EMBL/GenBank/DDBJ databases">
        <title>Genome Sequence of Candolleomyces eurysporus.</title>
        <authorList>
            <person name="Buettner E."/>
        </authorList>
    </citation>
    <scope>NUCLEOTIDE SEQUENCE</scope>
    <source>
        <strain evidence="6">VTCC 930004</strain>
    </source>
</reference>
<dbReference type="GO" id="GO:0005524">
    <property type="term" value="F:ATP binding"/>
    <property type="evidence" value="ECO:0007669"/>
    <property type="project" value="UniProtKB-KW"/>
</dbReference>
<dbReference type="Gene3D" id="3.40.50.300">
    <property type="entry name" value="P-loop containing nucleotide triphosphate hydrolases"/>
    <property type="match status" value="3"/>
</dbReference>
<dbReference type="EMBL" id="JANBPK010000719">
    <property type="protein sequence ID" value="KAJ2934387.1"/>
    <property type="molecule type" value="Genomic_DNA"/>
</dbReference>
<evidence type="ECO:0000259" key="5">
    <source>
        <dbReference type="Pfam" id="PF00270"/>
    </source>
</evidence>
<comment type="caution">
    <text evidence="6">The sequence shown here is derived from an EMBL/GenBank/DDBJ whole genome shotgun (WGS) entry which is preliminary data.</text>
</comment>
<keyword evidence="4" id="KW-0067">ATP-binding</keyword>
<dbReference type="AlphaFoldDB" id="A0A9W8MLH7"/>
<evidence type="ECO:0000256" key="4">
    <source>
        <dbReference type="ARBA" id="ARBA00022840"/>
    </source>
</evidence>
<feature type="domain" description="DEAD/DEAH-box helicase" evidence="5">
    <location>
        <begin position="165"/>
        <end position="230"/>
    </location>
</feature>
<feature type="non-terminal residue" evidence="6">
    <location>
        <position position="1"/>
    </location>
</feature>
<dbReference type="GO" id="GO:0005634">
    <property type="term" value="C:nucleus"/>
    <property type="evidence" value="ECO:0007669"/>
    <property type="project" value="TreeGrafter"/>
</dbReference>
<evidence type="ECO:0000256" key="1">
    <source>
        <dbReference type="ARBA" id="ARBA00022741"/>
    </source>
</evidence>
<keyword evidence="1" id="KW-0547">Nucleotide-binding</keyword>
<dbReference type="Proteomes" id="UP001140091">
    <property type="component" value="Unassembled WGS sequence"/>
</dbReference>
<keyword evidence="7" id="KW-1185">Reference proteome</keyword>
<sequence>MGNILDISEWQDRRVAFNFPLIHLPILKGDTGDQLHNIHANFGVESTLPSTTSGKKPDLSGYNYGAIASLVLAADKSFLPRRDKEPDGAPTSLSGRIDVREMGSRVMRETPKDLEKKKKAVAKASEQDSLERQQHKQCKRVGGGEMVGYADVIEATQDVEGFGAKTNVAMLTILNELGKHLLPDGTFDLDSFEIIYIAPMKALVREMVGNFSTRLEPCNIKVGELTVDAQMTKDSNHRDDAGEVKGLFYFDASYRLCGLQQQFVGVTEKKAIKQYQVMNEVCYEKVPDQAGKNQSLVFIHSRKETAKTAKYLRDRTVDLEDITKFVKPEGATREVLPSEVENVRDPNLKDLQYHRIQNHHHHDVALSSSSELTLFDFEYGAIL</sequence>
<evidence type="ECO:0000256" key="2">
    <source>
        <dbReference type="ARBA" id="ARBA00022801"/>
    </source>
</evidence>
<dbReference type="SUPFAM" id="SSF52540">
    <property type="entry name" value="P-loop containing nucleoside triphosphate hydrolases"/>
    <property type="match status" value="1"/>
</dbReference>
<dbReference type="PANTHER" id="PTHR47961:SF4">
    <property type="entry name" value="ACTIVATING SIGNAL COINTEGRATOR 1 COMPLEX SUBUNIT 3"/>
    <property type="match status" value="1"/>
</dbReference>
<dbReference type="OrthoDB" id="5575at2759"/>
<evidence type="ECO:0000313" key="6">
    <source>
        <dbReference type="EMBL" id="KAJ2934387.1"/>
    </source>
</evidence>
<gene>
    <name evidence="6" type="ORF">H1R20_g2708</name>
</gene>
<name>A0A9W8MLH7_9AGAR</name>
<dbReference type="InterPro" id="IPR011545">
    <property type="entry name" value="DEAD/DEAH_box_helicase_dom"/>
</dbReference>
<evidence type="ECO:0000313" key="7">
    <source>
        <dbReference type="Proteomes" id="UP001140091"/>
    </source>
</evidence>
<dbReference type="GO" id="GO:0003678">
    <property type="term" value="F:DNA helicase activity"/>
    <property type="evidence" value="ECO:0007669"/>
    <property type="project" value="TreeGrafter"/>
</dbReference>
<dbReference type="Pfam" id="PF00270">
    <property type="entry name" value="DEAD"/>
    <property type="match status" value="1"/>
</dbReference>
<dbReference type="PANTHER" id="PTHR47961">
    <property type="entry name" value="DNA POLYMERASE THETA, PUTATIVE (AFU_ORTHOLOGUE AFUA_1G05260)-RELATED"/>
    <property type="match status" value="1"/>
</dbReference>